<organism evidence="1 2">
    <name type="scientific">Sphingomonas jatrophae</name>
    <dbReference type="NCBI Taxonomy" id="1166337"/>
    <lineage>
        <taxon>Bacteria</taxon>
        <taxon>Pseudomonadati</taxon>
        <taxon>Pseudomonadota</taxon>
        <taxon>Alphaproteobacteria</taxon>
        <taxon>Sphingomonadales</taxon>
        <taxon>Sphingomonadaceae</taxon>
        <taxon>Sphingomonas</taxon>
    </lineage>
</organism>
<dbReference type="Proteomes" id="UP000198824">
    <property type="component" value="Unassembled WGS sequence"/>
</dbReference>
<dbReference type="RefSeq" id="WP_093310515.1">
    <property type="nucleotide sequence ID" value="NZ_FOZG01000001.1"/>
</dbReference>
<protein>
    <submittedName>
        <fullName evidence="1">Uncharacterized protein</fullName>
    </submittedName>
</protein>
<dbReference type="STRING" id="1166337.SAMN05192580_0605"/>
<dbReference type="AlphaFoldDB" id="A0A1I6JNW3"/>
<evidence type="ECO:0000313" key="2">
    <source>
        <dbReference type="Proteomes" id="UP000198824"/>
    </source>
</evidence>
<dbReference type="EMBL" id="FOZG01000001">
    <property type="protein sequence ID" value="SFR80666.1"/>
    <property type="molecule type" value="Genomic_DNA"/>
</dbReference>
<gene>
    <name evidence="1" type="ORF">SAMN05192580_0605</name>
</gene>
<proteinExistence type="predicted"/>
<accession>A0A1I6JNW3</accession>
<sequence>MRNVADDRPVRLYRLDDDGFAQTVLYGSLAEASAAAAAMPVEDQQVLWLQTADDVIAWSDFHEG</sequence>
<keyword evidence="2" id="KW-1185">Reference proteome</keyword>
<name>A0A1I6JNW3_9SPHN</name>
<evidence type="ECO:0000313" key="1">
    <source>
        <dbReference type="EMBL" id="SFR80666.1"/>
    </source>
</evidence>
<reference evidence="1 2" key="1">
    <citation type="submission" date="2016-10" db="EMBL/GenBank/DDBJ databases">
        <authorList>
            <person name="de Groot N.N."/>
        </authorList>
    </citation>
    <scope>NUCLEOTIDE SEQUENCE [LARGE SCALE GENOMIC DNA]</scope>
    <source>
        <strain evidence="1 2">S5-249</strain>
    </source>
</reference>